<dbReference type="OrthoDB" id="10251230at2759"/>
<dbReference type="Pfam" id="PF00995">
    <property type="entry name" value="Sec1"/>
    <property type="match status" value="1"/>
</dbReference>
<proteinExistence type="inferred from homology"/>
<comment type="caution">
    <text evidence="2">The sequence shown here is derived from an EMBL/GenBank/DDBJ whole genome shotgun (WGS) entry which is preliminary data.</text>
</comment>
<protein>
    <submittedName>
        <fullName evidence="2">Sec1-like protein</fullName>
    </submittedName>
</protein>
<dbReference type="Gene3D" id="3.40.50.1910">
    <property type="match status" value="1"/>
</dbReference>
<dbReference type="SUPFAM" id="SSF56815">
    <property type="entry name" value="Sec1/munc18-like (SM) proteins"/>
    <property type="match status" value="1"/>
</dbReference>
<dbReference type="GO" id="GO:0016192">
    <property type="term" value="P:vesicle-mediated transport"/>
    <property type="evidence" value="ECO:0007669"/>
    <property type="project" value="InterPro"/>
</dbReference>
<dbReference type="InterPro" id="IPR043154">
    <property type="entry name" value="Sec-1-like_dom1"/>
</dbReference>
<dbReference type="PANTHER" id="PTHR11679">
    <property type="entry name" value="VESICLE PROTEIN SORTING-ASSOCIATED"/>
    <property type="match status" value="1"/>
</dbReference>
<dbReference type="AlphaFoldDB" id="A0A433D2T0"/>
<gene>
    <name evidence="2" type="ORF">BC936DRAFT_148541</name>
</gene>
<sequence>MAMSTNATPVVLKEHPVSLRDCQVEAIIAMLNLNQKPEATVSSSELLVPVTTEGPVWKILIFDQFCQEIISSVLRVSDLRDNGVTVHMYATARPISVWIVTQLKNDRSPIGDVPAVYFVEPTSENIRKICEDLNRNLYESYYVNFSSAIPRSLLEEFAAATISNDASSLVSQVYDQYLQFVCTEPNLFFINQPKTYITLNDPTAAETAIEETIDKMVNSLFSVLVTMGVIPIIRCPRGNAAEMVARKLDSRLRDHVTNSRNNLFSERGSASLQRPVLIILDRNMDLTTMLSHSWTYQALVHDILDMRLNRITIQSEENGVISKKSYDIDANDFFWTKSAASPFPQVAEEITVELNKYKLDTAEITKMSGASSFDDLNQAGFSDNAKHLKSAITALPELTARKATLDMHMNIATSLLTGIKERQLDSFFQLEESITKLNKITMLEAINDPEKRNAEDKLRIFIIYYLLTTEDISKDDLLDYEKALSNAGCDLAPLKYVKNVRAFTKMAAMSSSTPQPSTFGQTSSDLIGGIRFIGNRLTDRLKEGGLGGSFENLLSGVKNLLPSRKELTSTKIVTSIMSPTGDTAETDDYLYLDPKISRDASGGKVLKNNVGFQEAIVFVVGGGNYVEYQNLQEYALRQNIRKKITYGATDLLPPHAFLQQLAALGKD</sequence>
<dbReference type="Gene3D" id="3.40.50.2060">
    <property type="match status" value="1"/>
</dbReference>
<name>A0A433D2T0_9FUNG</name>
<dbReference type="InterPro" id="IPR036045">
    <property type="entry name" value="Sec1-like_sf"/>
</dbReference>
<accession>A0A433D2T0</accession>
<dbReference type="Gene3D" id="3.90.830.10">
    <property type="entry name" value="Syntaxin Binding Protein 1, Chain A, domain 2"/>
    <property type="match status" value="1"/>
</dbReference>
<evidence type="ECO:0000313" key="3">
    <source>
        <dbReference type="Proteomes" id="UP000268093"/>
    </source>
</evidence>
<evidence type="ECO:0000313" key="2">
    <source>
        <dbReference type="EMBL" id="RUP45157.1"/>
    </source>
</evidence>
<dbReference type="InterPro" id="IPR043127">
    <property type="entry name" value="Sec-1-like_dom3a"/>
</dbReference>
<dbReference type="InterPro" id="IPR027482">
    <property type="entry name" value="Sec1-like_dom2"/>
</dbReference>
<keyword evidence="3" id="KW-1185">Reference proteome</keyword>
<dbReference type="EMBL" id="RBNI01007708">
    <property type="protein sequence ID" value="RUP45157.1"/>
    <property type="molecule type" value="Genomic_DNA"/>
</dbReference>
<dbReference type="PIRSF" id="PIRSF005715">
    <property type="entry name" value="VPS45_Sec1"/>
    <property type="match status" value="1"/>
</dbReference>
<reference evidence="2 3" key="1">
    <citation type="journal article" date="2018" name="New Phytol.">
        <title>Phylogenomics of Endogonaceae and evolution of mycorrhizas within Mucoromycota.</title>
        <authorList>
            <person name="Chang Y."/>
            <person name="Desiro A."/>
            <person name="Na H."/>
            <person name="Sandor L."/>
            <person name="Lipzen A."/>
            <person name="Clum A."/>
            <person name="Barry K."/>
            <person name="Grigoriev I.V."/>
            <person name="Martin F.M."/>
            <person name="Stajich J.E."/>
            <person name="Smith M.E."/>
            <person name="Bonito G."/>
            <person name="Spatafora J.W."/>
        </authorList>
    </citation>
    <scope>NUCLEOTIDE SEQUENCE [LARGE SCALE GENOMIC DNA]</scope>
    <source>
        <strain evidence="2 3">GMNB39</strain>
    </source>
</reference>
<dbReference type="Proteomes" id="UP000268093">
    <property type="component" value="Unassembled WGS sequence"/>
</dbReference>
<dbReference type="Gene3D" id="1.25.40.60">
    <property type="match status" value="1"/>
</dbReference>
<comment type="similarity">
    <text evidence="1">Belongs to the STXBP/unc-18/SEC1 family.</text>
</comment>
<evidence type="ECO:0000256" key="1">
    <source>
        <dbReference type="ARBA" id="ARBA00009884"/>
    </source>
</evidence>
<organism evidence="2 3">
    <name type="scientific">Jimgerdemannia flammicorona</name>
    <dbReference type="NCBI Taxonomy" id="994334"/>
    <lineage>
        <taxon>Eukaryota</taxon>
        <taxon>Fungi</taxon>
        <taxon>Fungi incertae sedis</taxon>
        <taxon>Mucoromycota</taxon>
        <taxon>Mucoromycotina</taxon>
        <taxon>Endogonomycetes</taxon>
        <taxon>Endogonales</taxon>
        <taxon>Endogonaceae</taxon>
        <taxon>Jimgerdemannia</taxon>
    </lineage>
</organism>
<dbReference type="InterPro" id="IPR001619">
    <property type="entry name" value="Sec1-like"/>
</dbReference>